<dbReference type="Proteomes" id="UP000192276">
    <property type="component" value="Unassembled WGS sequence"/>
</dbReference>
<reference evidence="3" key="1">
    <citation type="submission" date="2016-04" db="EMBL/GenBank/DDBJ databases">
        <authorList>
            <person name="Chen L."/>
            <person name="Zhuang W."/>
            <person name="Wang G."/>
        </authorList>
    </citation>
    <scope>NUCLEOTIDE SEQUENCE [LARGE SCALE GENOMIC DNA]</scope>
    <source>
        <strain evidence="3">208</strain>
    </source>
</reference>
<accession>A0A1V9FHZ0</accession>
<evidence type="ECO:0000313" key="3">
    <source>
        <dbReference type="Proteomes" id="UP000192276"/>
    </source>
</evidence>
<comment type="caution">
    <text evidence="2">The sequence shown here is derived from an EMBL/GenBank/DDBJ whole genome shotgun (WGS) entry which is preliminary data.</text>
</comment>
<name>A0A1V9FHZ0_9BACT</name>
<protein>
    <submittedName>
        <fullName evidence="2">Uncharacterized protein</fullName>
    </submittedName>
</protein>
<evidence type="ECO:0000256" key="1">
    <source>
        <dbReference type="SAM" id="MobiDB-lite"/>
    </source>
</evidence>
<proteinExistence type="predicted"/>
<dbReference type="STRING" id="550983.A4R26_23585"/>
<dbReference type="AlphaFoldDB" id="A0A1V9FHZ0"/>
<evidence type="ECO:0000313" key="2">
    <source>
        <dbReference type="EMBL" id="OQP57891.1"/>
    </source>
</evidence>
<sequence>MLEKQNYALLQSKTHNSGANYTNLTVKKAFLPTLNKNRQSASMKRQTSARPMSASGKGLEFLAAQGHKQI</sequence>
<dbReference type="EMBL" id="LWBP01000190">
    <property type="protein sequence ID" value="OQP57891.1"/>
    <property type="molecule type" value="Genomic_DNA"/>
</dbReference>
<feature type="compositionally biased region" description="Polar residues" evidence="1">
    <location>
        <begin position="35"/>
        <end position="50"/>
    </location>
</feature>
<dbReference type="RefSeq" id="WP_081166856.1">
    <property type="nucleotide sequence ID" value="NZ_LWBP01000190.1"/>
</dbReference>
<gene>
    <name evidence="2" type="ORF">A4R26_23585</name>
</gene>
<organism evidence="2 3">
    <name type="scientific">Niastella populi</name>
    <dbReference type="NCBI Taxonomy" id="550983"/>
    <lineage>
        <taxon>Bacteria</taxon>
        <taxon>Pseudomonadati</taxon>
        <taxon>Bacteroidota</taxon>
        <taxon>Chitinophagia</taxon>
        <taxon>Chitinophagales</taxon>
        <taxon>Chitinophagaceae</taxon>
        <taxon>Niastella</taxon>
    </lineage>
</organism>
<keyword evidence="3" id="KW-1185">Reference proteome</keyword>
<feature type="region of interest" description="Disordered" evidence="1">
    <location>
        <begin position="35"/>
        <end position="57"/>
    </location>
</feature>